<organism evidence="9 10">
    <name type="scientific">Meganyctiphanes norvegica</name>
    <name type="common">Northern krill</name>
    <name type="synonym">Thysanopoda norvegica</name>
    <dbReference type="NCBI Taxonomy" id="48144"/>
    <lineage>
        <taxon>Eukaryota</taxon>
        <taxon>Metazoa</taxon>
        <taxon>Ecdysozoa</taxon>
        <taxon>Arthropoda</taxon>
        <taxon>Crustacea</taxon>
        <taxon>Multicrustacea</taxon>
        <taxon>Malacostraca</taxon>
        <taxon>Eumalacostraca</taxon>
        <taxon>Eucarida</taxon>
        <taxon>Euphausiacea</taxon>
        <taxon>Euphausiidae</taxon>
        <taxon>Meganyctiphanes</taxon>
    </lineage>
</organism>
<keyword evidence="3" id="KW-0245">EGF-like domain</keyword>
<evidence type="ECO:0000256" key="6">
    <source>
        <dbReference type="ARBA" id="ARBA00023157"/>
    </source>
</evidence>
<accession>A0AAV2PH18</accession>
<dbReference type="Proteomes" id="UP001497623">
    <property type="component" value="Unassembled WGS sequence"/>
</dbReference>
<keyword evidence="4" id="KW-0732">Signal</keyword>
<keyword evidence="5" id="KW-0677">Repeat</keyword>
<dbReference type="FunFam" id="2.20.100.10:FF:000007">
    <property type="entry name" value="Thrombospondin 1"/>
    <property type="match status" value="1"/>
</dbReference>
<comment type="subcellular location">
    <subcellularLocation>
        <location evidence="1">Secreted</location>
    </subcellularLocation>
</comment>
<evidence type="ECO:0000313" key="10">
    <source>
        <dbReference type="Proteomes" id="UP001497623"/>
    </source>
</evidence>
<evidence type="ECO:0000259" key="8">
    <source>
        <dbReference type="SMART" id="SM00034"/>
    </source>
</evidence>
<dbReference type="SUPFAM" id="SSF56436">
    <property type="entry name" value="C-type lectin-like"/>
    <property type="match status" value="1"/>
</dbReference>
<sequence>MNVLGKVDGSWGSWGSWSSCDVSCGGGVRQRRRLCDDPAPAYTGQPCMGSDTEEEHCNENACPVDGGWSYWSSWGPCSATCGTSNRRRYRYCSEPIPAHGGQQCDGDKTQEDNCNTEPCPIDDDECPVSEGFFKVPGGEHCYKFFDDEPRSWPEADTKCKSEGLALAEPADDIVLALRRYIVDHRLGSESGKVFGGFFPILFTRVGGRYDGSRTFRFVRNQAEPLQANNTLWGSEEPYPDNLNENGCLYLVTNIYFMSEEPNTAYRTSSCDWGCWTLCEDGKPT</sequence>
<dbReference type="InterPro" id="IPR036383">
    <property type="entry name" value="TSP1_rpt_sf"/>
</dbReference>
<dbReference type="Gene3D" id="2.20.100.10">
    <property type="entry name" value="Thrombospondin type-1 (TSP1) repeat"/>
    <property type="match status" value="2"/>
</dbReference>
<keyword evidence="6" id="KW-1015">Disulfide bond</keyword>
<protein>
    <recommendedName>
        <fullName evidence="8">C-type lectin domain-containing protein</fullName>
    </recommendedName>
</protein>
<keyword evidence="10" id="KW-1185">Reference proteome</keyword>
<dbReference type="Gene3D" id="3.10.100.10">
    <property type="entry name" value="Mannose-Binding Protein A, subunit A"/>
    <property type="match status" value="1"/>
</dbReference>
<dbReference type="CDD" id="cd00037">
    <property type="entry name" value="CLECT"/>
    <property type="match status" value="1"/>
</dbReference>
<dbReference type="InterPro" id="IPR016187">
    <property type="entry name" value="CTDL_fold"/>
</dbReference>
<dbReference type="SMART" id="SM00209">
    <property type="entry name" value="TSP1"/>
    <property type="match status" value="2"/>
</dbReference>
<dbReference type="PROSITE" id="PS50092">
    <property type="entry name" value="TSP1"/>
    <property type="match status" value="2"/>
</dbReference>
<dbReference type="InterPro" id="IPR000884">
    <property type="entry name" value="TSP1_rpt"/>
</dbReference>
<dbReference type="PRINTS" id="PR01705">
    <property type="entry name" value="TSP1REPEAT"/>
</dbReference>
<dbReference type="Pfam" id="PF00090">
    <property type="entry name" value="TSP_1"/>
    <property type="match status" value="2"/>
</dbReference>
<dbReference type="GO" id="GO:0005576">
    <property type="term" value="C:extracellular region"/>
    <property type="evidence" value="ECO:0007669"/>
    <property type="project" value="UniProtKB-SubCell"/>
</dbReference>
<comment type="caution">
    <text evidence="9">The sequence shown here is derived from an EMBL/GenBank/DDBJ whole genome shotgun (WGS) entry which is preliminary data.</text>
</comment>
<dbReference type="PROSITE" id="PS51257">
    <property type="entry name" value="PROKAR_LIPOPROTEIN"/>
    <property type="match status" value="1"/>
</dbReference>
<evidence type="ECO:0000256" key="7">
    <source>
        <dbReference type="ARBA" id="ARBA00023180"/>
    </source>
</evidence>
<dbReference type="InterPro" id="IPR052065">
    <property type="entry name" value="Compl_asym_regulator"/>
</dbReference>
<dbReference type="InterPro" id="IPR016186">
    <property type="entry name" value="C-type_lectin-like/link_sf"/>
</dbReference>
<dbReference type="FunFam" id="2.20.100.10:FF:000067">
    <property type="entry name" value="Hemicentin 1"/>
    <property type="match status" value="1"/>
</dbReference>
<evidence type="ECO:0000256" key="4">
    <source>
        <dbReference type="ARBA" id="ARBA00022729"/>
    </source>
</evidence>
<reference evidence="9 10" key="1">
    <citation type="submission" date="2024-05" db="EMBL/GenBank/DDBJ databases">
        <authorList>
            <person name="Wallberg A."/>
        </authorList>
    </citation>
    <scope>NUCLEOTIDE SEQUENCE [LARGE SCALE GENOMIC DNA]</scope>
</reference>
<keyword evidence="7" id="KW-0325">Glycoprotein</keyword>
<evidence type="ECO:0000256" key="5">
    <source>
        <dbReference type="ARBA" id="ARBA00022737"/>
    </source>
</evidence>
<gene>
    <name evidence="9" type="ORF">MNOR_LOCUS515</name>
</gene>
<feature type="domain" description="C-type lectin" evidence="8">
    <location>
        <begin position="126"/>
        <end position="279"/>
    </location>
</feature>
<dbReference type="SUPFAM" id="SSF82895">
    <property type="entry name" value="TSP-1 type 1 repeat"/>
    <property type="match status" value="2"/>
</dbReference>
<dbReference type="PANTHER" id="PTHR22906">
    <property type="entry name" value="PROPERDIN"/>
    <property type="match status" value="1"/>
</dbReference>
<keyword evidence="2" id="KW-0964">Secreted</keyword>
<evidence type="ECO:0000256" key="1">
    <source>
        <dbReference type="ARBA" id="ARBA00004613"/>
    </source>
</evidence>
<proteinExistence type="predicted"/>
<feature type="non-terminal residue" evidence="9">
    <location>
        <position position="284"/>
    </location>
</feature>
<dbReference type="AlphaFoldDB" id="A0AAV2PH18"/>
<dbReference type="InterPro" id="IPR001304">
    <property type="entry name" value="C-type_lectin-like"/>
</dbReference>
<evidence type="ECO:0000313" key="9">
    <source>
        <dbReference type="EMBL" id="CAL4059393.1"/>
    </source>
</evidence>
<name>A0AAV2PH18_MEGNR</name>
<evidence type="ECO:0000256" key="3">
    <source>
        <dbReference type="ARBA" id="ARBA00022536"/>
    </source>
</evidence>
<dbReference type="SMART" id="SM00034">
    <property type="entry name" value="CLECT"/>
    <property type="match status" value="1"/>
</dbReference>
<dbReference type="EMBL" id="CAXKWB010000117">
    <property type="protein sequence ID" value="CAL4059393.1"/>
    <property type="molecule type" value="Genomic_DNA"/>
</dbReference>
<evidence type="ECO:0000256" key="2">
    <source>
        <dbReference type="ARBA" id="ARBA00022525"/>
    </source>
</evidence>
<dbReference type="PANTHER" id="PTHR22906:SF21">
    <property type="entry name" value="SEMA DOMAIN-CONTAINING PROTEIN"/>
    <property type="match status" value="1"/>
</dbReference>